<dbReference type="Proteomes" id="UP000316855">
    <property type="component" value="Chromosome"/>
</dbReference>
<organism evidence="1 2">
    <name type="scientific">Gimesia algae</name>
    <dbReference type="NCBI Taxonomy" id="2527971"/>
    <lineage>
        <taxon>Bacteria</taxon>
        <taxon>Pseudomonadati</taxon>
        <taxon>Planctomycetota</taxon>
        <taxon>Planctomycetia</taxon>
        <taxon>Planctomycetales</taxon>
        <taxon>Planctomycetaceae</taxon>
        <taxon>Gimesia</taxon>
    </lineage>
</organism>
<dbReference type="Gene3D" id="3.20.20.140">
    <property type="entry name" value="Metal-dependent hydrolases"/>
    <property type="match status" value="2"/>
</dbReference>
<keyword evidence="2" id="KW-1185">Reference proteome</keyword>
<accession>A0A517VBU4</accession>
<dbReference type="OrthoDB" id="8772092at2"/>
<dbReference type="KEGG" id="gax:Pan161_21170"/>
<reference evidence="1 2" key="1">
    <citation type="submission" date="2019-02" db="EMBL/GenBank/DDBJ databases">
        <title>Deep-cultivation of Planctomycetes and their phenomic and genomic characterization uncovers novel biology.</title>
        <authorList>
            <person name="Wiegand S."/>
            <person name="Jogler M."/>
            <person name="Boedeker C."/>
            <person name="Pinto D."/>
            <person name="Vollmers J."/>
            <person name="Rivas-Marin E."/>
            <person name="Kohn T."/>
            <person name="Peeters S.H."/>
            <person name="Heuer A."/>
            <person name="Rast P."/>
            <person name="Oberbeckmann S."/>
            <person name="Bunk B."/>
            <person name="Jeske O."/>
            <person name="Meyerdierks A."/>
            <person name="Storesund J.E."/>
            <person name="Kallscheuer N."/>
            <person name="Luecker S."/>
            <person name="Lage O.M."/>
            <person name="Pohl T."/>
            <person name="Merkel B.J."/>
            <person name="Hornburger P."/>
            <person name="Mueller R.-W."/>
            <person name="Bruemmer F."/>
            <person name="Labrenz M."/>
            <person name="Spormann A.M."/>
            <person name="Op den Camp H."/>
            <person name="Overmann J."/>
            <person name="Amann R."/>
            <person name="Jetten M.S.M."/>
            <person name="Mascher T."/>
            <person name="Medema M.H."/>
            <person name="Devos D.P."/>
            <person name="Kaster A.-K."/>
            <person name="Ovreas L."/>
            <person name="Rohde M."/>
            <person name="Galperin M.Y."/>
            <person name="Jogler C."/>
        </authorList>
    </citation>
    <scope>NUCLEOTIDE SEQUENCE [LARGE SCALE GENOMIC DNA]</scope>
    <source>
        <strain evidence="1 2">Pan161</strain>
    </source>
</reference>
<dbReference type="SUPFAM" id="SSF51556">
    <property type="entry name" value="Metallo-dependent hydrolases"/>
    <property type="match status" value="1"/>
</dbReference>
<dbReference type="AlphaFoldDB" id="A0A517VBU4"/>
<protein>
    <submittedName>
        <fullName evidence="1">Adenosine deaminase</fullName>
    </submittedName>
</protein>
<name>A0A517VBU4_9PLAN</name>
<dbReference type="EMBL" id="CP036343">
    <property type="protein sequence ID" value="QDT90465.1"/>
    <property type="molecule type" value="Genomic_DNA"/>
</dbReference>
<evidence type="ECO:0000313" key="2">
    <source>
        <dbReference type="Proteomes" id="UP000316855"/>
    </source>
</evidence>
<proteinExistence type="predicted"/>
<sequence>MSNSRTVEISIDHILSELAAFPLCSSIPLNRPLISIDCDLNGATKHLWRQTEIHFTSRFPHIGLDELISMRNSIWFGDCAEGTRSLADYVKWLASRWLVSRGANAEPKSPSRNQEKEAYDPVARRAWRWMTFSLPGDLLLAGLSQNGRGPVRVNMLAPAVEALLRNGGYAETHLHLGAALDFSTAWASAMNLVGRGAGLAQAMKCEAFASAGAEHEEGVHLSQWLIRAAIVRYFLGAFLAKRTRVESFQAYMMELEEKQVLQHRFFNPGHFPVVRRAFQDLFQGNITTFYSGFPETFKLMQNAYNALTRASIRPLPKQLDQVQNLDPLSDFFNVNGHAGPSVQLQFLQNGLDYLGRSPDDKLFATLFWQVERVRGQIYRHCIQRPLTPGLMNFIRFYDRKGAITGLLKDIEFESAGALGGIGHGLASLEVRSSPSSDYHSQLSELSKWKQQIMQLRKRNYKNEATLQHRRNGRLQTDAWKNVECGVVLHYLKFRGQHSDRGTPLAFDQENHADPSAKQNSSGFRWQAFSRHTQKRSDVIRHTLKRFPDLLFLLRGLDACRDEHGVPTWVISPMFKAVHEGVRQISERERAHSKPEPPRLRSTVHVGEDFVHLATGLRYMDEAIEHIPLNGGDRVGHGLALGIEPAEWALRAMRIAMSREDRWLDLIWERNWHSRHGSQFTSNRRTYVEDEIIRLSNCIFQDNNFTWTPQNADQFIQWLHNPKALNRLGFPSSMLPRGLESDPLAFQLGRYLTEPGIYRRCREIEWVSVSDDADALIELQRLVRLRYANTGITIEVNPVSNLLIGDLSDLKKHPLWRITPGLGNDVGATLRICVGSDDPLPFATTLPEEYQFLFDSLVLAGRSQAEARVWLEHIRQAGMESRFTTPPLPVGLEK</sequence>
<dbReference type="RefSeq" id="WP_145226428.1">
    <property type="nucleotide sequence ID" value="NZ_CP036343.1"/>
</dbReference>
<gene>
    <name evidence="1" type="ORF">Pan161_21170</name>
</gene>
<dbReference type="InterPro" id="IPR032466">
    <property type="entry name" value="Metal_Hydrolase"/>
</dbReference>
<evidence type="ECO:0000313" key="1">
    <source>
        <dbReference type="EMBL" id="QDT90465.1"/>
    </source>
</evidence>